<name>A0ABU1BCT7_PSEHA</name>
<accession>A0ABU1BCT7</accession>
<evidence type="ECO:0000259" key="3">
    <source>
        <dbReference type="Pfam" id="PF00326"/>
    </source>
</evidence>
<proteinExistence type="predicted"/>
<sequence>MMSKLLAFSLSVFIAGSVLSNNVYSQEVQPELSTVESFSILPAMRSVKASPDGSQLAILVGTSKDGDYILEIRNTKNLQAEPIRLGADKMRVSSILWLNNEKLGVTFRQLLEDSGRKYWVTQFAITDADGKGKWLIPFRQSRQGFKIIDLLEDDDKHILVETDVNDNYIPDVVKLNVTNGRLKTIVRGSDKVNNGFIADKDGEIRIGQGFNLAEQAVDIYAREKGDDDWIKIHSVSGKNRETFTISGVSAEEPNKLYVIANRGEETTGAYLYDIKTKTFSDRLFGVKSADLDSIIQDKDDSLLGFSYTSKYPEYYFTDPQSQSIYDGVKQLHPDSYVSIVSHSENDNTLVLMTQSDSDPGTYYVILDKKDIIKLGERMPFVDKDKLGETKYVSYKARDGRKIRAYVTIPKGKAPFPAIVLPHGGPWVRDTVIFDEWSQLLASSGYVVIQPNYRGSTGYGLDHWKAGDKNWGLKMQDDLDDAAMYLVDSGLAVKNKLAMFGWSYGGYAAFAASMRDKNIYQCTVAGAGVSDLNRINATLNDNPLLSKLQKPTIAGVSPVEQVKKVNVPILVIHGDIDGRVPIEHSEAFVSELKKYDKDHKYVVLKNADHFSDTLFYDHKKTFYAELINWLDNKCGLKD</sequence>
<dbReference type="Proteomes" id="UP001226574">
    <property type="component" value="Unassembled WGS sequence"/>
</dbReference>
<keyword evidence="1" id="KW-0378">Hydrolase</keyword>
<keyword evidence="5" id="KW-1185">Reference proteome</keyword>
<dbReference type="PANTHER" id="PTHR42776">
    <property type="entry name" value="SERINE PEPTIDASE S9 FAMILY MEMBER"/>
    <property type="match status" value="1"/>
</dbReference>
<feature type="chain" id="PRO_5046078192" evidence="2">
    <location>
        <begin position="21"/>
        <end position="637"/>
    </location>
</feature>
<dbReference type="SUPFAM" id="SSF53474">
    <property type="entry name" value="alpha/beta-Hydrolases"/>
    <property type="match status" value="1"/>
</dbReference>
<evidence type="ECO:0000313" key="5">
    <source>
        <dbReference type="Proteomes" id="UP001226574"/>
    </source>
</evidence>
<evidence type="ECO:0000256" key="2">
    <source>
        <dbReference type="SAM" id="SignalP"/>
    </source>
</evidence>
<dbReference type="Pfam" id="PF00326">
    <property type="entry name" value="Peptidase_S9"/>
    <property type="match status" value="1"/>
</dbReference>
<reference evidence="4 5" key="1">
    <citation type="submission" date="2023-08" db="EMBL/GenBank/DDBJ databases">
        <title>Pseudoalteromonas haloplanktis LL1 genome.</title>
        <authorList>
            <person name="Wu S."/>
        </authorList>
    </citation>
    <scope>NUCLEOTIDE SEQUENCE [LARGE SCALE GENOMIC DNA]</scope>
    <source>
        <strain evidence="4 5">LL1</strain>
    </source>
</reference>
<comment type="caution">
    <text evidence="4">The sequence shown here is derived from an EMBL/GenBank/DDBJ whole genome shotgun (WGS) entry which is preliminary data.</text>
</comment>
<dbReference type="RefSeq" id="WP_309038795.1">
    <property type="nucleotide sequence ID" value="NZ_JAVIFY010000005.1"/>
</dbReference>
<feature type="signal peptide" evidence="2">
    <location>
        <begin position="1"/>
        <end position="20"/>
    </location>
</feature>
<dbReference type="PANTHER" id="PTHR42776:SF27">
    <property type="entry name" value="DIPEPTIDYL PEPTIDASE FAMILY MEMBER 6"/>
    <property type="match status" value="1"/>
</dbReference>
<protein>
    <submittedName>
        <fullName evidence="4">Prolyl oligopeptidase family serine peptidase</fullName>
    </submittedName>
</protein>
<dbReference type="InterPro" id="IPR029058">
    <property type="entry name" value="AB_hydrolase_fold"/>
</dbReference>
<dbReference type="InterPro" id="IPR001375">
    <property type="entry name" value="Peptidase_S9_cat"/>
</dbReference>
<dbReference type="EMBL" id="JAVIFY010000005">
    <property type="protein sequence ID" value="MDQ9091576.1"/>
    <property type="molecule type" value="Genomic_DNA"/>
</dbReference>
<gene>
    <name evidence="4" type="ORF">RC083_08245</name>
</gene>
<dbReference type="SUPFAM" id="SSF82171">
    <property type="entry name" value="DPP6 N-terminal domain-like"/>
    <property type="match status" value="1"/>
</dbReference>
<feature type="domain" description="Peptidase S9 prolyl oligopeptidase catalytic" evidence="3">
    <location>
        <begin position="437"/>
        <end position="634"/>
    </location>
</feature>
<evidence type="ECO:0000256" key="1">
    <source>
        <dbReference type="ARBA" id="ARBA00022801"/>
    </source>
</evidence>
<dbReference type="Gene3D" id="3.40.50.1820">
    <property type="entry name" value="alpha/beta hydrolase"/>
    <property type="match status" value="1"/>
</dbReference>
<evidence type="ECO:0000313" key="4">
    <source>
        <dbReference type="EMBL" id="MDQ9091576.1"/>
    </source>
</evidence>
<organism evidence="4 5">
    <name type="scientific">Pseudoalteromonas haloplanktis</name>
    <name type="common">Alteromonas haloplanktis</name>
    <dbReference type="NCBI Taxonomy" id="228"/>
    <lineage>
        <taxon>Bacteria</taxon>
        <taxon>Pseudomonadati</taxon>
        <taxon>Pseudomonadota</taxon>
        <taxon>Gammaproteobacteria</taxon>
        <taxon>Alteromonadales</taxon>
        <taxon>Pseudoalteromonadaceae</taxon>
        <taxon>Pseudoalteromonas</taxon>
    </lineage>
</organism>
<keyword evidence="2" id="KW-0732">Signal</keyword>